<evidence type="ECO:0000313" key="5">
    <source>
        <dbReference type="Proteomes" id="UP000680865"/>
    </source>
</evidence>
<dbReference type="AlphaFoldDB" id="A0A919VR46"/>
<organism evidence="4 5">
    <name type="scientific">Winogradskya consettensis</name>
    <dbReference type="NCBI Taxonomy" id="113560"/>
    <lineage>
        <taxon>Bacteria</taxon>
        <taxon>Bacillati</taxon>
        <taxon>Actinomycetota</taxon>
        <taxon>Actinomycetes</taxon>
        <taxon>Micromonosporales</taxon>
        <taxon>Micromonosporaceae</taxon>
        <taxon>Winogradskya</taxon>
    </lineage>
</organism>
<dbReference type="Gene3D" id="3.30.450.40">
    <property type="match status" value="1"/>
</dbReference>
<dbReference type="InterPro" id="IPR029016">
    <property type="entry name" value="GAF-like_dom_sf"/>
</dbReference>
<protein>
    <submittedName>
        <fullName evidence="4">GAF domain-containing protein</fullName>
    </submittedName>
</protein>
<dbReference type="InterPro" id="IPR036388">
    <property type="entry name" value="WH-like_DNA-bd_sf"/>
</dbReference>
<dbReference type="SUPFAM" id="SSF55781">
    <property type="entry name" value="GAF domain-like"/>
    <property type="match status" value="1"/>
</dbReference>
<gene>
    <name evidence="4" type="ORF">Aco04nite_31970</name>
</gene>
<dbReference type="InterPro" id="IPR003018">
    <property type="entry name" value="GAF"/>
</dbReference>
<dbReference type="Proteomes" id="UP000680865">
    <property type="component" value="Unassembled WGS sequence"/>
</dbReference>
<proteinExistence type="predicted"/>
<dbReference type="Gene3D" id="1.10.10.10">
    <property type="entry name" value="Winged helix-like DNA-binding domain superfamily/Winged helix DNA-binding domain"/>
    <property type="match status" value="1"/>
</dbReference>
<keyword evidence="2" id="KW-0804">Transcription</keyword>
<sequence>MDDVRLAVRRLIAASVRPGTSTGMFLHQVCRTAAQALSASGAGISMMTTDGTRGVCAASDPVSERVEELQFVMGEGPCMDAFATRRPVLIADLGAGAVSRWPGYAPAALQDGVRAVFAFPLQIGAARLGILDVFRERAGPLSATELPMALHFADVTVEALIDRQSDAGTAADADSLAVDVGHGAQLFQAQGMVMIQLGGSITEASARIRAYAYAQDRRLDDVASDIVARRLRFDKDQP</sequence>
<dbReference type="EMBL" id="BOQP01000016">
    <property type="protein sequence ID" value="GIM72792.1"/>
    <property type="molecule type" value="Genomic_DNA"/>
</dbReference>
<evidence type="ECO:0000256" key="1">
    <source>
        <dbReference type="ARBA" id="ARBA00023015"/>
    </source>
</evidence>
<accession>A0A919VR46</accession>
<dbReference type="Pfam" id="PF13185">
    <property type="entry name" value="GAF_2"/>
    <property type="match status" value="1"/>
</dbReference>
<evidence type="ECO:0000256" key="2">
    <source>
        <dbReference type="ARBA" id="ARBA00023163"/>
    </source>
</evidence>
<name>A0A919VR46_9ACTN</name>
<keyword evidence="5" id="KW-1185">Reference proteome</keyword>
<evidence type="ECO:0000259" key="3">
    <source>
        <dbReference type="Pfam" id="PF13185"/>
    </source>
</evidence>
<evidence type="ECO:0000313" key="4">
    <source>
        <dbReference type="EMBL" id="GIM72792.1"/>
    </source>
</evidence>
<keyword evidence="1" id="KW-0805">Transcription regulation</keyword>
<reference evidence="4" key="1">
    <citation type="submission" date="2021-03" db="EMBL/GenBank/DDBJ databases">
        <title>Whole genome shotgun sequence of Actinoplanes consettensis NBRC 14913.</title>
        <authorList>
            <person name="Komaki H."/>
            <person name="Tamura T."/>
        </authorList>
    </citation>
    <scope>NUCLEOTIDE SEQUENCE</scope>
    <source>
        <strain evidence="4">NBRC 14913</strain>
    </source>
</reference>
<comment type="caution">
    <text evidence="4">The sequence shown here is derived from an EMBL/GenBank/DDBJ whole genome shotgun (WGS) entry which is preliminary data.</text>
</comment>
<feature type="domain" description="GAF" evidence="3">
    <location>
        <begin position="26"/>
        <end position="154"/>
    </location>
</feature>
<dbReference type="RefSeq" id="WP_244876032.1">
    <property type="nucleotide sequence ID" value="NZ_BAAATW010000007.1"/>
</dbReference>